<dbReference type="PRINTS" id="PR00421">
    <property type="entry name" value="THIOREDOXIN"/>
</dbReference>
<keyword evidence="7" id="KW-1185">Reference proteome</keyword>
<feature type="domain" description="Thioredoxin" evidence="5">
    <location>
        <begin position="29"/>
        <end position="144"/>
    </location>
</feature>
<dbReference type="Pfam" id="PF21352">
    <property type="entry name" value="Zn_ribbon_Thio2"/>
    <property type="match status" value="1"/>
</dbReference>
<keyword evidence="1" id="KW-0813">Transport</keyword>
<dbReference type="Pfam" id="PF00085">
    <property type="entry name" value="Thioredoxin"/>
    <property type="match status" value="1"/>
</dbReference>
<evidence type="ECO:0000256" key="1">
    <source>
        <dbReference type="ARBA" id="ARBA00022448"/>
    </source>
</evidence>
<dbReference type="GO" id="GO:0045454">
    <property type="term" value="P:cell redox homeostasis"/>
    <property type="evidence" value="ECO:0007669"/>
    <property type="project" value="TreeGrafter"/>
</dbReference>
<dbReference type="CDD" id="cd02947">
    <property type="entry name" value="TRX_family"/>
    <property type="match status" value="1"/>
</dbReference>
<dbReference type="OrthoDB" id="9790390at2"/>
<proteinExistence type="predicted"/>
<keyword evidence="2" id="KW-0249">Electron transport</keyword>
<dbReference type="PROSITE" id="PS00194">
    <property type="entry name" value="THIOREDOXIN_1"/>
    <property type="match status" value="1"/>
</dbReference>
<evidence type="ECO:0000313" key="6">
    <source>
        <dbReference type="EMBL" id="RUM95983.1"/>
    </source>
</evidence>
<dbReference type="PROSITE" id="PS51352">
    <property type="entry name" value="THIOREDOXIN_2"/>
    <property type="match status" value="1"/>
</dbReference>
<dbReference type="Proteomes" id="UP000281647">
    <property type="component" value="Unassembled WGS sequence"/>
</dbReference>
<dbReference type="GO" id="GO:0015035">
    <property type="term" value="F:protein-disulfide reductase activity"/>
    <property type="evidence" value="ECO:0007669"/>
    <property type="project" value="TreeGrafter"/>
</dbReference>
<dbReference type="InterPro" id="IPR049299">
    <property type="entry name" value="Thio2_N"/>
</dbReference>
<protein>
    <submittedName>
        <fullName evidence="6">Thiol reductase thioredoxin</fullName>
    </submittedName>
</protein>
<evidence type="ECO:0000256" key="3">
    <source>
        <dbReference type="ARBA" id="ARBA00023157"/>
    </source>
</evidence>
<evidence type="ECO:0000313" key="7">
    <source>
        <dbReference type="Proteomes" id="UP000281647"/>
    </source>
</evidence>
<dbReference type="GO" id="GO:0005829">
    <property type="term" value="C:cytosol"/>
    <property type="evidence" value="ECO:0007669"/>
    <property type="project" value="TreeGrafter"/>
</dbReference>
<keyword evidence="4" id="KW-0676">Redox-active center</keyword>
<evidence type="ECO:0000256" key="2">
    <source>
        <dbReference type="ARBA" id="ARBA00022982"/>
    </source>
</evidence>
<dbReference type="PANTHER" id="PTHR45663">
    <property type="entry name" value="GEO12009P1"/>
    <property type="match status" value="1"/>
</dbReference>
<dbReference type="Gene3D" id="2.30.30.380">
    <property type="entry name" value="Zn-finger domain of Sec23/24"/>
    <property type="match status" value="1"/>
</dbReference>
<name>A0A432V1B4_9HYPH</name>
<reference evidence="6 7" key="1">
    <citation type="submission" date="2018-11" db="EMBL/GenBank/DDBJ databases">
        <title>Pseudaminobacter arsenicus sp. nov., an arsenic-resistant bacterium isolated from arsenic-rich aquifers.</title>
        <authorList>
            <person name="Mu Y."/>
        </authorList>
    </citation>
    <scope>NUCLEOTIDE SEQUENCE [LARGE SCALE GENOMIC DNA]</scope>
    <source>
        <strain evidence="6 7">CB3</strain>
    </source>
</reference>
<evidence type="ECO:0000256" key="4">
    <source>
        <dbReference type="ARBA" id="ARBA00023284"/>
    </source>
</evidence>
<dbReference type="PANTHER" id="PTHR45663:SF11">
    <property type="entry name" value="GEO12009P1"/>
    <property type="match status" value="1"/>
</dbReference>
<sequence>MSERMIVCSQCGSVNRLPAERSASSAKCGKCGGMLFKARPQDVDGAILRRHMERTTFPVLVDVWTPWCGPCQIMTPAYEAAARELEPDVVLLKLNSDVEQSASTELGIRSIPTMVLFCGGRELGRVSGAMSAGRIIRWVRERLPTAAA</sequence>
<dbReference type="EMBL" id="RKST01000026">
    <property type="protein sequence ID" value="RUM95983.1"/>
    <property type="molecule type" value="Genomic_DNA"/>
</dbReference>
<dbReference type="InterPro" id="IPR013766">
    <property type="entry name" value="Thioredoxin_domain"/>
</dbReference>
<evidence type="ECO:0000259" key="5">
    <source>
        <dbReference type="PROSITE" id="PS51352"/>
    </source>
</evidence>
<accession>A0A432V1B4</accession>
<dbReference type="AlphaFoldDB" id="A0A432V1B4"/>
<dbReference type="Gene3D" id="3.40.30.10">
    <property type="entry name" value="Glutaredoxin"/>
    <property type="match status" value="1"/>
</dbReference>
<dbReference type="InterPro" id="IPR017937">
    <property type="entry name" value="Thioredoxin_CS"/>
</dbReference>
<dbReference type="InterPro" id="IPR036249">
    <property type="entry name" value="Thioredoxin-like_sf"/>
</dbReference>
<comment type="caution">
    <text evidence="6">The sequence shown here is derived from an EMBL/GenBank/DDBJ whole genome shotgun (WGS) entry which is preliminary data.</text>
</comment>
<gene>
    <name evidence="6" type="ORF">EET67_20130</name>
</gene>
<organism evidence="6 7">
    <name type="scientific">Borborobacter arsenicus</name>
    <dbReference type="NCBI Taxonomy" id="1851146"/>
    <lineage>
        <taxon>Bacteria</taxon>
        <taxon>Pseudomonadati</taxon>
        <taxon>Pseudomonadota</taxon>
        <taxon>Alphaproteobacteria</taxon>
        <taxon>Hyphomicrobiales</taxon>
        <taxon>Phyllobacteriaceae</taxon>
        <taxon>Borborobacter</taxon>
    </lineage>
</organism>
<keyword evidence="3" id="KW-1015">Disulfide bond</keyword>
<dbReference type="SUPFAM" id="SSF52833">
    <property type="entry name" value="Thioredoxin-like"/>
    <property type="match status" value="1"/>
</dbReference>